<name>A0A0A5HQI0_PHOS4</name>
<protein>
    <submittedName>
        <fullName evidence="2">ABC transporter</fullName>
    </submittedName>
</protein>
<reference evidence="2 3" key="1">
    <citation type="submission" date="2014-10" db="EMBL/GenBank/DDBJ databases">
        <title>Genome sequencing of Vibrio sinaloensis T08.</title>
        <authorList>
            <person name="Chan K.-G."/>
            <person name="Mohamad N.I."/>
        </authorList>
    </citation>
    <scope>NUCLEOTIDE SEQUENCE [LARGE SCALE GENOMIC DNA]</scope>
    <source>
        <strain evidence="2 3">T08</strain>
    </source>
</reference>
<dbReference type="OrthoDB" id="9770826at2"/>
<dbReference type="PANTHER" id="PTHR38591">
    <property type="entry name" value="HYDROLASE"/>
    <property type="match status" value="1"/>
</dbReference>
<dbReference type="Pfam" id="PF07143">
    <property type="entry name" value="CrtC"/>
    <property type="match status" value="1"/>
</dbReference>
<evidence type="ECO:0000259" key="1">
    <source>
        <dbReference type="Pfam" id="PF07143"/>
    </source>
</evidence>
<dbReference type="AlphaFoldDB" id="A0A0A5HQI0"/>
<evidence type="ECO:0000313" key="3">
    <source>
        <dbReference type="Proteomes" id="UP000030451"/>
    </source>
</evidence>
<dbReference type="EMBL" id="JRWP01000038">
    <property type="protein sequence ID" value="KGY07817.1"/>
    <property type="molecule type" value="Genomic_DNA"/>
</dbReference>
<proteinExistence type="predicted"/>
<feature type="domain" description="AttH" evidence="1">
    <location>
        <begin position="75"/>
        <end position="245"/>
    </location>
</feature>
<dbReference type="SUPFAM" id="SSF159245">
    <property type="entry name" value="AttH-like"/>
    <property type="match status" value="1"/>
</dbReference>
<comment type="caution">
    <text evidence="2">The sequence shown here is derived from an EMBL/GenBank/DDBJ whole genome shotgun (WGS) entry which is preliminary data.</text>
</comment>
<dbReference type="PANTHER" id="PTHR38591:SF1">
    <property type="entry name" value="BLL1000 PROTEIN"/>
    <property type="match status" value="1"/>
</dbReference>
<dbReference type="Pfam" id="PF17186">
    <property type="entry name" value="Lipocalin_9"/>
    <property type="match status" value="1"/>
</dbReference>
<dbReference type="InterPro" id="IPR010791">
    <property type="entry name" value="AttH_dom"/>
</dbReference>
<accession>A0A0A5HQI0</accession>
<evidence type="ECO:0000313" key="2">
    <source>
        <dbReference type="EMBL" id="KGY07817.1"/>
    </source>
</evidence>
<dbReference type="Gene3D" id="2.40.370.10">
    <property type="entry name" value="AttH-like domain"/>
    <property type="match status" value="2"/>
</dbReference>
<dbReference type="STRING" id="379097.SE23_15150"/>
<organism evidence="2 3">
    <name type="scientific">Photobacterium sp. (strain ATCC 43367)</name>
    <dbReference type="NCBI Taxonomy" id="379097"/>
    <lineage>
        <taxon>Bacteria</taxon>
        <taxon>Pseudomonadati</taxon>
        <taxon>Pseudomonadota</taxon>
        <taxon>Gammaproteobacteria</taxon>
        <taxon>Vibrionales</taxon>
        <taxon>Vibrionaceae</taxon>
        <taxon>Vibrio</taxon>
        <taxon>Vibrio oreintalis group</taxon>
    </lineage>
</organism>
<dbReference type="Proteomes" id="UP000030451">
    <property type="component" value="Unassembled WGS sequence"/>
</dbReference>
<dbReference type="InterPro" id="IPR023374">
    <property type="entry name" value="AttH-like_dom_sf"/>
</dbReference>
<sequence length="371" mass="42006">MSKKLIAFLLVVLAVLSLVTVIYSNHDEDKNTAATTSDAVSSVFLAQSNQVFEPVLPDEPVILPRDFAFHNAFQHEWWHYFANVTDQYGEKYGIQWSYFRIASSDSDWSGWLSPQIFVSHIVVTHGKRVWREQRIARGGIGQAGMSNRPFRTWIDNWNWRSLAHTPFPGQLTVSTDEFDVQLTTITRGPYVLPGERGYRQKHDLLPVSSYNLSAPFLRAKGLLNLGDGRLLTVQGKAWMSKEWGSGLMAEGQQGWDWFVLHLDDEQTLSLSRYRHDKQLPYLFGTLATTDGKVVDLTSEDVKMAPLQSTMLPNGKVVPVRWSIDIPKHEISVTTQSVNADSWLPFVIPYWEGPVTTTGTHDANGFMQLTGY</sequence>
<dbReference type="RefSeq" id="WP_038191979.1">
    <property type="nucleotide sequence ID" value="NZ_JRWP01000038.1"/>
</dbReference>
<gene>
    <name evidence="2" type="ORF">NM06_15670</name>
</gene>